<evidence type="ECO:0000313" key="2">
    <source>
        <dbReference type="Proteomes" id="UP000324222"/>
    </source>
</evidence>
<accession>A0A5B7DFU5</accession>
<dbReference type="AlphaFoldDB" id="A0A5B7DFU5"/>
<dbReference type="OrthoDB" id="6333006at2759"/>
<organism evidence="1 2">
    <name type="scientific">Portunus trituberculatus</name>
    <name type="common">Swimming crab</name>
    <name type="synonym">Neptunus trituberculatus</name>
    <dbReference type="NCBI Taxonomy" id="210409"/>
    <lineage>
        <taxon>Eukaryota</taxon>
        <taxon>Metazoa</taxon>
        <taxon>Ecdysozoa</taxon>
        <taxon>Arthropoda</taxon>
        <taxon>Crustacea</taxon>
        <taxon>Multicrustacea</taxon>
        <taxon>Malacostraca</taxon>
        <taxon>Eumalacostraca</taxon>
        <taxon>Eucarida</taxon>
        <taxon>Decapoda</taxon>
        <taxon>Pleocyemata</taxon>
        <taxon>Brachyura</taxon>
        <taxon>Eubrachyura</taxon>
        <taxon>Portunoidea</taxon>
        <taxon>Portunidae</taxon>
        <taxon>Portuninae</taxon>
        <taxon>Portunus</taxon>
    </lineage>
</organism>
<reference evidence="1 2" key="1">
    <citation type="submission" date="2019-05" db="EMBL/GenBank/DDBJ databases">
        <title>Another draft genome of Portunus trituberculatus and its Hox gene families provides insights of decapod evolution.</title>
        <authorList>
            <person name="Jeong J.-H."/>
            <person name="Song I."/>
            <person name="Kim S."/>
            <person name="Choi T."/>
            <person name="Kim D."/>
            <person name="Ryu S."/>
            <person name="Kim W."/>
        </authorList>
    </citation>
    <scope>NUCLEOTIDE SEQUENCE [LARGE SCALE GENOMIC DNA]</scope>
    <source>
        <tissue evidence="1">Muscle</tissue>
    </source>
</reference>
<evidence type="ECO:0000313" key="1">
    <source>
        <dbReference type="EMBL" id="MPC20341.1"/>
    </source>
</evidence>
<dbReference type="EMBL" id="VSRR010000861">
    <property type="protein sequence ID" value="MPC20341.1"/>
    <property type="molecule type" value="Genomic_DNA"/>
</dbReference>
<proteinExistence type="predicted"/>
<dbReference type="Proteomes" id="UP000324222">
    <property type="component" value="Unassembled WGS sequence"/>
</dbReference>
<protein>
    <submittedName>
        <fullName evidence="1">Uncharacterized protein</fullName>
    </submittedName>
</protein>
<gene>
    <name evidence="1" type="ORF">E2C01_013282</name>
</gene>
<name>A0A5B7DFU5_PORTR</name>
<sequence>MKHRPLRCPYCRTYHRGTVLCPSDLPLHEELIAKLAEEKEGHEQGNADDPLETNQLNVLKLREDVKKASIDGHSLWTLLPAQGGQTRHSRVSLFSNRLHLHALQDGEPPSGPQTVPTIPSLLTAENWMSAALSGWCLDKMATAADTFHSICGAQNVLLTHDSDLQYIENCMTA</sequence>
<keyword evidence="2" id="KW-1185">Reference proteome</keyword>
<comment type="caution">
    <text evidence="1">The sequence shown here is derived from an EMBL/GenBank/DDBJ whole genome shotgun (WGS) entry which is preliminary data.</text>
</comment>